<dbReference type="GO" id="GO:0003700">
    <property type="term" value="F:DNA-binding transcription factor activity"/>
    <property type="evidence" value="ECO:0007669"/>
    <property type="project" value="InterPro"/>
</dbReference>
<dbReference type="SUPFAM" id="SSF46785">
    <property type="entry name" value="Winged helix' DNA-binding domain"/>
    <property type="match status" value="1"/>
</dbReference>
<organism evidence="5 6">
    <name type="scientific">Dawidia cretensis</name>
    <dbReference type="NCBI Taxonomy" id="2782350"/>
    <lineage>
        <taxon>Bacteria</taxon>
        <taxon>Pseudomonadati</taxon>
        <taxon>Bacteroidota</taxon>
        <taxon>Cytophagia</taxon>
        <taxon>Cytophagales</taxon>
        <taxon>Chryseotaleaceae</taxon>
        <taxon>Dawidia</taxon>
    </lineage>
</organism>
<proteinExistence type="predicted"/>
<gene>
    <name evidence="5" type="ORF">KK062_06075</name>
</gene>
<name>A0AAP2DXE4_9BACT</name>
<evidence type="ECO:0000259" key="4">
    <source>
        <dbReference type="PROSITE" id="PS50987"/>
    </source>
</evidence>
<evidence type="ECO:0000256" key="2">
    <source>
        <dbReference type="ARBA" id="ARBA00023125"/>
    </source>
</evidence>
<reference evidence="5 6" key="1">
    <citation type="submission" date="2021-05" db="EMBL/GenBank/DDBJ databases">
        <title>A Polyphasic approach of four new species of the genus Ohtaekwangia: Ohtaekwangia histidinii sp. nov., Ohtaekwangia cretensis sp. nov., Ohtaekwangia indiensis sp. nov., Ohtaekwangia reichenbachii sp. nov. from diverse environment.</title>
        <authorList>
            <person name="Octaviana S."/>
        </authorList>
    </citation>
    <scope>NUCLEOTIDE SEQUENCE [LARGE SCALE GENOMIC DNA]</scope>
    <source>
        <strain evidence="5 6">PWU5</strain>
    </source>
</reference>
<dbReference type="InterPro" id="IPR036388">
    <property type="entry name" value="WH-like_DNA-bd_sf"/>
</dbReference>
<dbReference type="PANTHER" id="PTHR33154:SF33">
    <property type="entry name" value="TRANSCRIPTIONAL REPRESSOR SDPR"/>
    <property type="match status" value="1"/>
</dbReference>
<keyword evidence="6" id="KW-1185">Reference proteome</keyword>
<dbReference type="InterPro" id="IPR001845">
    <property type="entry name" value="HTH_ArsR_DNA-bd_dom"/>
</dbReference>
<dbReference type="InterPro" id="IPR011991">
    <property type="entry name" value="ArsR-like_HTH"/>
</dbReference>
<dbReference type="NCBIfam" id="NF033788">
    <property type="entry name" value="HTH_metalloreg"/>
    <property type="match status" value="1"/>
</dbReference>
<dbReference type="PRINTS" id="PR00778">
    <property type="entry name" value="HTHARSR"/>
</dbReference>
<evidence type="ECO:0000256" key="3">
    <source>
        <dbReference type="ARBA" id="ARBA00023163"/>
    </source>
</evidence>
<dbReference type="CDD" id="cd00090">
    <property type="entry name" value="HTH_ARSR"/>
    <property type="match status" value="1"/>
</dbReference>
<keyword evidence="1" id="KW-0805">Transcription regulation</keyword>
<dbReference type="EMBL" id="JAHESE010000003">
    <property type="protein sequence ID" value="MBT1707777.1"/>
    <property type="molecule type" value="Genomic_DNA"/>
</dbReference>
<sequence length="104" mass="11937">MNSVPLPAKQTSVNIKKAEKISKALADPNRLQILKEIRKKEECLYCSDLQDMIDLAQPSISHHLKQLTDTELVVAEKEGRNVKYRLNNKVLDDYIEFLESLKKA</sequence>
<dbReference type="InterPro" id="IPR051081">
    <property type="entry name" value="HTH_MetalResp_TranReg"/>
</dbReference>
<evidence type="ECO:0000313" key="6">
    <source>
        <dbReference type="Proteomes" id="UP001319080"/>
    </source>
</evidence>
<keyword evidence="2" id="KW-0238">DNA-binding</keyword>
<dbReference type="InterPro" id="IPR036390">
    <property type="entry name" value="WH_DNA-bd_sf"/>
</dbReference>
<comment type="caution">
    <text evidence="5">The sequence shown here is derived from an EMBL/GenBank/DDBJ whole genome shotgun (WGS) entry which is preliminary data.</text>
</comment>
<protein>
    <submittedName>
        <fullName evidence="5">Winged helix-turn-helix domain-containing protein</fullName>
    </submittedName>
</protein>
<dbReference type="PROSITE" id="PS50987">
    <property type="entry name" value="HTH_ARSR_2"/>
    <property type="match status" value="1"/>
</dbReference>
<dbReference type="Pfam" id="PF12840">
    <property type="entry name" value="HTH_20"/>
    <property type="match status" value="1"/>
</dbReference>
<evidence type="ECO:0000256" key="1">
    <source>
        <dbReference type="ARBA" id="ARBA00023015"/>
    </source>
</evidence>
<dbReference type="SMART" id="SM00418">
    <property type="entry name" value="HTH_ARSR"/>
    <property type="match status" value="1"/>
</dbReference>
<evidence type="ECO:0000313" key="5">
    <source>
        <dbReference type="EMBL" id="MBT1707777.1"/>
    </source>
</evidence>
<keyword evidence="3" id="KW-0804">Transcription</keyword>
<dbReference type="Proteomes" id="UP001319080">
    <property type="component" value="Unassembled WGS sequence"/>
</dbReference>
<dbReference type="GO" id="GO:0003677">
    <property type="term" value="F:DNA binding"/>
    <property type="evidence" value="ECO:0007669"/>
    <property type="project" value="UniProtKB-KW"/>
</dbReference>
<accession>A0AAP2DXE4</accession>
<dbReference type="Gene3D" id="1.10.10.10">
    <property type="entry name" value="Winged helix-like DNA-binding domain superfamily/Winged helix DNA-binding domain"/>
    <property type="match status" value="1"/>
</dbReference>
<feature type="domain" description="HTH arsR-type" evidence="4">
    <location>
        <begin position="10"/>
        <end position="104"/>
    </location>
</feature>
<dbReference type="AlphaFoldDB" id="A0AAP2DXE4"/>
<dbReference type="PANTHER" id="PTHR33154">
    <property type="entry name" value="TRANSCRIPTIONAL REGULATOR, ARSR FAMILY"/>
    <property type="match status" value="1"/>
</dbReference>